<name>A0AAN9U8C5_9PEZI</name>
<gene>
    <name evidence="1" type="ORF">SLS53_005005</name>
</gene>
<organism evidence="1 2">
    <name type="scientific">Cytospora paraplurivora</name>
    <dbReference type="NCBI Taxonomy" id="2898453"/>
    <lineage>
        <taxon>Eukaryota</taxon>
        <taxon>Fungi</taxon>
        <taxon>Dikarya</taxon>
        <taxon>Ascomycota</taxon>
        <taxon>Pezizomycotina</taxon>
        <taxon>Sordariomycetes</taxon>
        <taxon>Sordariomycetidae</taxon>
        <taxon>Diaporthales</taxon>
        <taxon>Cytosporaceae</taxon>
        <taxon>Cytospora</taxon>
    </lineage>
</organism>
<keyword evidence="2" id="KW-1185">Reference proteome</keyword>
<comment type="caution">
    <text evidence="1">The sequence shown here is derived from an EMBL/GenBank/DDBJ whole genome shotgun (WGS) entry which is preliminary data.</text>
</comment>
<sequence length="175" mass="19379">MENSVITFLQRLVAEEQMLIPEPWSLMKLCNVLLELSALLVGKAIALGPPLAPNSNHQSRNFSIMMASALENQRYPVSYYIRTPGTPQSFCETSAHLTVAADNINHNVTIRNCEALRDMYANNSSSDGTGYWNFTFGGSERNNTSGLPQFTVDFDGDCLLDMGLMDYSKVPSNVM</sequence>
<dbReference type="AlphaFoldDB" id="A0AAN9U8C5"/>
<protein>
    <submittedName>
        <fullName evidence="1">Uncharacterized protein</fullName>
    </submittedName>
</protein>
<proteinExistence type="predicted"/>
<evidence type="ECO:0000313" key="2">
    <source>
        <dbReference type="Proteomes" id="UP001320245"/>
    </source>
</evidence>
<reference evidence="1 2" key="1">
    <citation type="journal article" date="2023" name="PLoS ONE">
        <title>Cytospora paraplurivora sp. nov. isolated from orchards with fruit tree decline syndrome in Ontario, Canada.</title>
        <authorList>
            <person name="Ilyukhin E."/>
            <person name="Nguyen H.D.T."/>
            <person name="Castle A.J."/>
            <person name="Ellouze W."/>
        </authorList>
    </citation>
    <scope>NUCLEOTIDE SEQUENCE [LARGE SCALE GENOMIC DNA]</scope>
    <source>
        <strain evidence="1 2">FDS-564</strain>
    </source>
</reference>
<evidence type="ECO:0000313" key="1">
    <source>
        <dbReference type="EMBL" id="KAK7740942.1"/>
    </source>
</evidence>
<accession>A0AAN9U8C5</accession>
<dbReference type="EMBL" id="JAJSPL020000018">
    <property type="protein sequence ID" value="KAK7740942.1"/>
    <property type="molecule type" value="Genomic_DNA"/>
</dbReference>
<dbReference type="Proteomes" id="UP001320245">
    <property type="component" value="Unassembled WGS sequence"/>
</dbReference>